<keyword evidence="1" id="KW-0472">Membrane</keyword>
<accession>E9BJ10</accession>
<dbReference type="KEGG" id="ldo:LDBPK_270760"/>
<reference evidence="7" key="3">
    <citation type="submission" date="2011-02" db="EMBL/GenBank/DDBJ databases">
        <title>Whole genome sequencing of Leishmania donovani clinical lines reveals dynamic variation related to drug resistance.</title>
        <authorList>
            <person name="Downing T."/>
            <person name="Imamura H."/>
            <person name="Sanders M."/>
            <person name="Decuypere S."/>
            <person name="Hertz-Fowler C."/>
            <person name="Clark T.G."/>
            <person name="Rijal S."/>
            <person name="Sundar S."/>
            <person name="Quail M.A."/>
            <person name="De Doncker S."/>
            <person name="Maes I."/>
            <person name="Vanaerschot M."/>
            <person name="Stark O."/>
            <person name="Schonian G."/>
            <person name="Dujardin J.C."/>
            <person name="Berriman M."/>
        </authorList>
    </citation>
    <scope>NUCLEOTIDE SEQUENCE [LARGE SCALE GENOMIC DNA]</scope>
    <source>
        <strain evidence="7">BPK282A1</strain>
    </source>
</reference>
<dbReference type="EMBL" id="CP029526">
    <property type="protein sequence ID" value="AYU79972.1"/>
    <property type="molecule type" value="Genomic_DNA"/>
</dbReference>
<accession>A0A3S7X0K2</accession>
<evidence type="ECO:0000313" key="2">
    <source>
        <dbReference type="EMBL" id="AYU79972.1"/>
    </source>
</evidence>
<reference evidence="2 8" key="4">
    <citation type="journal article" date="2018" name="Sci. Rep.">
        <title>A complete Leishmania donovani reference genome identifies novel genetic variations associated with virulence.</title>
        <authorList>
            <person name="Lypaczewski P."/>
            <person name="Hoshizaki J."/>
            <person name="Zhang W.-W."/>
            <person name="McCall L.-I."/>
            <person name="Torcivia-Rodriguez J."/>
            <person name="Simonyan V."/>
            <person name="Kaur A."/>
            <person name="Dewar K."/>
            <person name="Matlashewski G."/>
        </authorList>
    </citation>
    <scope>NUCLEOTIDE SEQUENCE [LARGE SCALE GENOMIC DNA]</scope>
    <source>
        <strain evidence="2 8">LdCL</strain>
    </source>
</reference>
<gene>
    <name evidence="5" type="ORF">CGC20_32930</name>
    <name evidence="6" type="ORF">CGC21_31020</name>
    <name evidence="4" type="ORF">LDBPK_270760</name>
    <name evidence="2" type="ORF">LdCL_270014200</name>
    <name evidence="3" type="ORF">LDHU3_27.1180</name>
</gene>
<dbReference type="EMBL" id="FR799614">
    <property type="protein sequence ID" value="CBZ35236.1"/>
    <property type="molecule type" value="Genomic_DNA"/>
</dbReference>
<dbReference type="EMBL" id="RHLC01000016">
    <property type="protein sequence ID" value="TPP47562.1"/>
    <property type="molecule type" value="Genomic_DNA"/>
</dbReference>
<protein>
    <submittedName>
        <fullName evidence="2">Uncharacterized protein</fullName>
    </submittedName>
</protein>
<evidence type="ECO:0000313" key="8">
    <source>
        <dbReference type="Proteomes" id="UP000274082"/>
    </source>
</evidence>
<dbReference type="OrthoDB" id="267284at2759"/>
<organism evidence="2 8">
    <name type="scientific">Leishmania donovani</name>
    <dbReference type="NCBI Taxonomy" id="5661"/>
    <lineage>
        <taxon>Eukaryota</taxon>
        <taxon>Discoba</taxon>
        <taxon>Euglenozoa</taxon>
        <taxon>Kinetoplastea</taxon>
        <taxon>Metakinetoplastina</taxon>
        <taxon>Trypanosomatida</taxon>
        <taxon>Trypanosomatidae</taxon>
        <taxon>Leishmaniinae</taxon>
        <taxon>Leishmania</taxon>
    </lineage>
</organism>
<evidence type="ECO:0000313" key="4">
    <source>
        <dbReference type="EMBL" id="CBZ35236.1"/>
    </source>
</evidence>
<name>A0A3S7X0K2_LEIDO</name>
<dbReference type="Proteomes" id="UP000601710">
    <property type="component" value="Chromosome 27"/>
</dbReference>
<evidence type="ECO:0000256" key="1">
    <source>
        <dbReference type="SAM" id="Phobius"/>
    </source>
</evidence>
<dbReference type="AlphaFoldDB" id="A0A3S7X0K2"/>
<feature type="transmembrane region" description="Helical" evidence="1">
    <location>
        <begin position="175"/>
        <end position="195"/>
    </location>
</feature>
<dbReference type="RefSeq" id="XP_003861932.1">
    <property type="nucleotide sequence ID" value="XM_003861884.1"/>
</dbReference>
<evidence type="ECO:0000313" key="6">
    <source>
        <dbReference type="EMBL" id="TPP47562.1"/>
    </source>
</evidence>
<dbReference type="VEuPathDB" id="TriTrypDB:LDHU3_27.1180"/>
<sequence length="196" mass="22472">MESRTKFKADTPVQLPPAIDPVREHYPFCIVWSPIPVLSWILPFVGHTAVCDSQGRIYDFQGAYRIGQDRMLFGNPVKYWDVSRDYIPSFYNADQHNSAEREEAVKREVAAYDAALMSTISHFRQTEVYNFFTNNCHSFVAASMNEQQLKKQHMGIVSIAIGMMRHGRYISFSRFLKAHLPSVLLVVIILILATLL</sequence>
<dbReference type="VEuPathDB" id="TriTrypDB:LdBPK_270760.1"/>
<reference evidence="9" key="5">
    <citation type="submission" date="2019-02" db="EMBL/GenBank/DDBJ databases">
        <title>FDA dAtabase for Regulatory Grade micrObial Sequences (FDA-ARGOS): Supporting development and validation of Infectious Disease Dx tests.</title>
        <authorList>
            <person name="Duncan R."/>
            <person name="Fisher C."/>
            <person name="Tallon L."/>
            <person name="Sadzewicz L."/>
            <person name="Sengamalay N."/>
            <person name="Ott S."/>
            <person name="Godinez A."/>
            <person name="Nagaraj S."/>
            <person name="Vavikolanu K."/>
            <person name="Nadendla S."/>
            <person name="Aluvathingal J."/>
            <person name="Sichtig H."/>
        </authorList>
    </citation>
    <scope>NUCLEOTIDE SEQUENCE [LARGE SCALE GENOMIC DNA]</scope>
    <source>
        <strain evidence="9">FDAARGOS_361</strain>
    </source>
</reference>
<dbReference type="Pfam" id="PF05608">
    <property type="entry name" value="RTE1"/>
    <property type="match status" value="1"/>
</dbReference>
<evidence type="ECO:0000313" key="7">
    <source>
        <dbReference type="Proteomes" id="UP000008980"/>
    </source>
</evidence>
<reference evidence="4 7" key="1">
    <citation type="journal article" date="2011" name="Genome Res.">
        <title>Whole genome sequencing of multiple Leishmania donovani clinical isolates provides insights into population structure and mechanisms of drug resistance.</title>
        <authorList>
            <person name="Downing T."/>
            <person name="Imamura H."/>
            <person name="Decuypere S."/>
            <person name="Clark T.G."/>
            <person name="Coombs G.H."/>
            <person name="Cotton J.A."/>
            <person name="Hilley J.D."/>
            <person name="de Doncker S."/>
            <person name="Maes I."/>
            <person name="Mottram J.C."/>
            <person name="Quail M.A."/>
            <person name="Rijal S."/>
            <person name="Sanders M."/>
            <person name="Schonian G."/>
            <person name="Stark O."/>
            <person name="Sundar S."/>
            <person name="Vanaerschot M."/>
            <person name="Hertz-Fowler C."/>
            <person name="Dujardin J.C."/>
            <person name="Berriman M."/>
        </authorList>
    </citation>
    <scope>NUCLEOTIDE SEQUENCE [LARGE SCALE GENOMIC DNA]</scope>
    <source>
        <strain evidence="4 7">BPK282A1</strain>
    </source>
</reference>
<keyword evidence="1" id="KW-1133">Transmembrane helix</keyword>
<reference evidence="5" key="6">
    <citation type="submission" date="2019-02" db="EMBL/GenBank/DDBJ databases">
        <title>FDA dAtabase for Regulatory Grade micrObial Sequences (FDA-ARGOS): Supporting development and validation of Infectious Disease Dx tests.</title>
        <authorList>
            <person name="Duncan R."/>
            <person name="Fisher C."/>
            <person name="Tallon L.J."/>
            <person name="Sadzewicz L."/>
            <person name="Sengamalay N."/>
            <person name="Ott S."/>
            <person name="Godinez A."/>
            <person name="Nagaraj S."/>
            <person name="Nadendla S."/>
            <person name="Sichtig H."/>
        </authorList>
    </citation>
    <scope>NUCLEOTIDE SEQUENCE</scope>
    <source>
        <strain evidence="5">FDAARGOS_360</strain>
        <strain evidence="6">FDAARGOS_361</strain>
    </source>
</reference>
<proteinExistence type="predicted"/>
<dbReference type="Proteomes" id="UP000274082">
    <property type="component" value="Chromosome 27"/>
</dbReference>
<dbReference type="OMA" id="KEKCCIP"/>
<dbReference type="EMBL" id="RHLD01000016">
    <property type="protein sequence ID" value="TPP46102.1"/>
    <property type="molecule type" value="Genomic_DNA"/>
</dbReference>
<dbReference type="EMBL" id="LR812647">
    <property type="protein sequence ID" value="CAC5431202.1"/>
    <property type="molecule type" value="Genomic_DNA"/>
</dbReference>
<dbReference type="InterPro" id="IPR008496">
    <property type="entry name" value="TMEM222/RTE1"/>
</dbReference>
<dbReference type="VEuPathDB" id="TriTrypDB:LdCL_270014200"/>
<keyword evidence="8" id="KW-1185">Reference proteome</keyword>
<evidence type="ECO:0000313" key="3">
    <source>
        <dbReference type="EMBL" id="CAC5431202.1"/>
    </source>
</evidence>
<dbReference type="GeneID" id="13389193"/>
<dbReference type="Proteomes" id="UP000008980">
    <property type="component" value="Chromosome 27"/>
</dbReference>
<dbReference type="PANTHER" id="PTHR20921">
    <property type="entry name" value="TRANSMEMBRANE PROTEIN 222"/>
    <property type="match status" value="1"/>
</dbReference>
<evidence type="ECO:0000313" key="5">
    <source>
        <dbReference type="EMBL" id="TPP46102.1"/>
    </source>
</evidence>
<dbReference type="Proteomes" id="UP000318821">
    <property type="component" value="Unassembled WGS sequence"/>
</dbReference>
<dbReference type="Proteomes" id="UP000318447">
    <property type="component" value="Unassembled WGS sequence"/>
</dbReference>
<dbReference type="PANTHER" id="PTHR20921:SF0">
    <property type="entry name" value="TRANSMEMBRANE PROTEIN 222"/>
    <property type="match status" value="1"/>
</dbReference>
<reference evidence="4" key="2">
    <citation type="submission" date="2011-01" db="EMBL/GenBank/DDBJ databases">
        <authorList>
            <person name="Zhao B.P."/>
            <person name="Ren Z.A."/>
            <person name="Li C.D."/>
        </authorList>
    </citation>
    <scope>NUCLEOTIDE SEQUENCE</scope>
    <source>
        <strain evidence="4">BPK282A1</strain>
    </source>
</reference>
<keyword evidence="1" id="KW-0812">Transmembrane</keyword>
<reference evidence="3" key="7">
    <citation type="submission" date="2020-06" db="EMBL/GenBank/DDBJ databases">
        <authorList>
            <person name="Camacho E."/>
            <person name="Gonzalez-de la Fuente S."/>
            <person name="Rastrojo A."/>
            <person name="Peiro-Pastor R."/>
            <person name="Solana JC."/>
            <person name="Tabera L."/>
            <person name="Gamarro F."/>
            <person name="Carrasco-Ramiro F."/>
            <person name="Requena JM."/>
            <person name="Aguado B."/>
        </authorList>
    </citation>
    <scope>NUCLEOTIDE SEQUENCE</scope>
</reference>
<evidence type="ECO:0000313" key="9">
    <source>
        <dbReference type="Proteomes" id="UP000318447"/>
    </source>
</evidence>